<protein>
    <submittedName>
        <fullName evidence="1">Uncharacterized protein</fullName>
    </submittedName>
</protein>
<dbReference type="EMBL" id="JAVIJP010000086">
    <property type="protein sequence ID" value="KAL3617170.1"/>
    <property type="molecule type" value="Genomic_DNA"/>
</dbReference>
<dbReference type="Proteomes" id="UP001632038">
    <property type="component" value="Unassembled WGS sequence"/>
</dbReference>
<reference evidence="2" key="1">
    <citation type="journal article" date="2024" name="IScience">
        <title>Strigolactones Initiate the Formation of Haustorium-like Structures in Castilleja.</title>
        <authorList>
            <person name="Buerger M."/>
            <person name="Peterson D."/>
            <person name="Chory J."/>
        </authorList>
    </citation>
    <scope>NUCLEOTIDE SEQUENCE [LARGE SCALE GENOMIC DNA]</scope>
</reference>
<evidence type="ECO:0000313" key="2">
    <source>
        <dbReference type="Proteomes" id="UP001632038"/>
    </source>
</evidence>
<keyword evidence="2" id="KW-1185">Reference proteome</keyword>
<comment type="caution">
    <text evidence="1">The sequence shown here is derived from an EMBL/GenBank/DDBJ whole genome shotgun (WGS) entry which is preliminary data.</text>
</comment>
<gene>
    <name evidence="1" type="ORF">CASFOL_038917</name>
</gene>
<name>A0ABD3BKB4_9LAMI</name>
<dbReference type="AlphaFoldDB" id="A0ABD3BKB4"/>
<organism evidence="1 2">
    <name type="scientific">Castilleja foliolosa</name>
    <dbReference type="NCBI Taxonomy" id="1961234"/>
    <lineage>
        <taxon>Eukaryota</taxon>
        <taxon>Viridiplantae</taxon>
        <taxon>Streptophyta</taxon>
        <taxon>Embryophyta</taxon>
        <taxon>Tracheophyta</taxon>
        <taxon>Spermatophyta</taxon>
        <taxon>Magnoliopsida</taxon>
        <taxon>eudicotyledons</taxon>
        <taxon>Gunneridae</taxon>
        <taxon>Pentapetalae</taxon>
        <taxon>asterids</taxon>
        <taxon>lamiids</taxon>
        <taxon>Lamiales</taxon>
        <taxon>Orobanchaceae</taxon>
        <taxon>Pedicularideae</taxon>
        <taxon>Castillejinae</taxon>
        <taxon>Castilleja</taxon>
    </lineage>
</organism>
<sequence>MASLAHQLGGGLKCPPISTVEGKNLSTSMNNYSNMVVPRRRSVISAAAAAITNAQTREKMKLKEMFEEAYEK</sequence>
<evidence type="ECO:0000313" key="1">
    <source>
        <dbReference type="EMBL" id="KAL3617170.1"/>
    </source>
</evidence>
<proteinExistence type="predicted"/>
<accession>A0ABD3BKB4</accession>